<dbReference type="GO" id="GO:0046872">
    <property type="term" value="F:metal ion binding"/>
    <property type="evidence" value="ECO:0007669"/>
    <property type="project" value="UniProtKB-KW"/>
</dbReference>
<dbReference type="Proteomes" id="UP000594688">
    <property type="component" value="Chromosome"/>
</dbReference>
<dbReference type="InterPro" id="IPR010982">
    <property type="entry name" value="Lambda_DNA-bd_dom_sf"/>
</dbReference>
<evidence type="ECO:0000259" key="6">
    <source>
        <dbReference type="PROSITE" id="PS50943"/>
    </source>
</evidence>
<dbReference type="SMART" id="SM00849">
    <property type="entry name" value="Lactamase_B"/>
    <property type="match status" value="1"/>
</dbReference>
<proteinExistence type="predicted"/>
<dbReference type="SMART" id="SM00530">
    <property type="entry name" value="HTH_XRE"/>
    <property type="match status" value="1"/>
</dbReference>
<accession>A0A7T0BUR0</accession>
<dbReference type="PANTHER" id="PTHR46233:SF3">
    <property type="entry name" value="HYDROXYACYLGLUTATHIONE HYDROLASE GLOC"/>
    <property type="match status" value="1"/>
</dbReference>
<dbReference type="InterPro" id="IPR036866">
    <property type="entry name" value="RibonucZ/Hydroxyglut_hydro"/>
</dbReference>
<keyword evidence="3 7" id="KW-0378">Hydrolase</keyword>
<dbReference type="Gene3D" id="1.10.260.40">
    <property type="entry name" value="lambda repressor-like DNA-binding domains"/>
    <property type="match status" value="1"/>
</dbReference>
<dbReference type="AlphaFoldDB" id="A0A7T0BUR0"/>
<evidence type="ECO:0000313" key="7">
    <source>
        <dbReference type="EMBL" id="QPJ61206.1"/>
    </source>
</evidence>
<dbReference type="Gene3D" id="3.60.15.10">
    <property type="entry name" value="Ribonuclease Z/Hydroxyacylglutathione hydrolase-like"/>
    <property type="match status" value="1"/>
</dbReference>
<evidence type="ECO:0000256" key="3">
    <source>
        <dbReference type="ARBA" id="ARBA00022801"/>
    </source>
</evidence>
<evidence type="ECO:0000256" key="1">
    <source>
        <dbReference type="ARBA" id="ARBA00001947"/>
    </source>
</evidence>
<dbReference type="PROSITE" id="PS50943">
    <property type="entry name" value="HTH_CROC1"/>
    <property type="match status" value="1"/>
</dbReference>
<protein>
    <submittedName>
        <fullName evidence="7">MBL fold metallo-hydrolase</fullName>
    </submittedName>
</protein>
<dbReference type="InterPro" id="IPR051453">
    <property type="entry name" value="MBL_Glyoxalase_II"/>
</dbReference>
<gene>
    <name evidence="7" type="ORF">G3M70_04600</name>
</gene>
<keyword evidence="2" id="KW-0479">Metal-binding</keyword>
<dbReference type="EMBL" id="CP048685">
    <property type="protein sequence ID" value="QPJ61206.1"/>
    <property type="molecule type" value="Genomic_DNA"/>
</dbReference>
<dbReference type="CDD" id="cd00093">
    <property type="entry name" value="HTH_XRE"/>
    <property type="match status" value="1"/>
</dbReference>
<dbReference type="InterPro" id="IPR001387">
    <property type="entry name" value="Cro/C1-type_HTH"/>
</dbReference>
<dbReference type="GO" id="GO:0016787">
    <property type="term" value="F:hydrolase activity"/>
    <property type="evidence" value="ECO:0007669"/>
    <property type="project" value="UniProtKB-KW"/>
</dbReference>
<name>A0A7T0BUR0_9BACT</name>
<dbReference type="SUPFAM" id="SSF47413">
    <property type="entry name" value="lambda repressor-like DNA-binding domains"/>
    <property type="match status" value="1"/>
</dbReference>
<sequence length="276" mass="30141">MSLEDELGDIVEKARDGKAWSRDDLARASGFSPGDLQRIESYELIPEEPELLKLATALDLDAPALTDIARERWEPDEPADDPDFDLVCLNVFMGEYPVNCYLLRCKATGETAVVDTGANPKTIISKAKEMGVKPSKILLTHAHPDHAGGLGELSEAFDCPTYIDHKEPRPRGSDNFKIIKEGDEIILGKLRIQCIETPGHTEGGVSYMINQTLISGDVIFAGSMGRANSSYEDLFNSITKKVLRLPDATGIHPGHGPATTVGQEKNHNPFFKGRVG</sequence>
<comment type="cofactor">
    <cofactor evidence="1">
        <name>Zn(2+)</name>
        <dbReference type="ChEBI" id="CHEBI:29105"/>
    </cofactor>
</comment>
<dbReference type="GO" id="GO:0003677">
    <property type="term" value="F:DNA binding"/>
    <property type="evidence" value="ECO:0007669"/>
    <property type="project" value="InterPro"/>
</dbReference>
<reference evidence="7 8" key="1">
    <citation type="submission" date="2020-02" db="EMBL/GenBank/DDBJ databases">
        <title>Genomic and physiological characterization of two novel Nitrospinaceae genera.</title>
        <authorList>
            <person name="Mueller A.J."/>
            <person name="Jung M.-Y."/>
            <person name="Strachan C.R."/>
            <person name="Herbold C.W."/>
            <person name="Kirkegaard R.H."/>
            <person name="Daims H."/>
        </authorList>
    </citation>
    <scope>NUCLEOTIDE SEQUENCE [LARGE SCALE GENOMIC DNA]</scope>
    <source>
        <strain evidence="7">EB</strain>
    </source>
</reference>
<evidence type="ECO:0000256" key="4">
    <source>
        <dbReference type="ARBA" id="ARBA00022833"/>
    </source>
</evidence>
<dbReference type="InterPro" id="IPR001279">
    <property type="entry name" value="Metallo-B-lactamas"/>
</dbReference>
<evidence type="ECO:0000313" key="8">
    <source>
        <dbReference type="Proteomes" id="UP000594688"/>
    </source>
</evidence>
<organism evidence="7 8">
    <name type="scientific">Candidatus Nitronauta litoralis</name>
    <dbReference type="NCBI Taxonomy" id="2705533"/>
    <lineage>
        <taxon>Bacteria</taxon>
        <taxon>Pseudomonadati</taxon>
        <taxon>Nitrospinota/Tectimicrobiota group</taxon>
        <taxon>Nitrospinota</taxon>
        <taxon>Nitrospinia</taxon>
        <taxon>Nitrospinales</taxon>
        <taxon>Nitrospinaceae</taxon>
        <taxon>Candidatus Nitronauta</taxon>
    </lineage>
</organism>
<dbReference type="CDD" id="cd06262">
    <property type="entry name" value="metallo-hydrolase-like_MBL-fold"/>
    <property type="match status" value="1"/>
</dbReference>
<dbReference type="SUPFAM" id="SSF56281">
    <property type="entry name" value="Metallo-hydrolase/oxidoreductase"/>
    <property type="match status" value="1"/>
</dbReference>
<evidence type="ECO:0000256" key="2">
    <source>
        <dbReference type="ARBA" id="ARBA00022723"/>
    </source>
</evidence>
<feature type="region of interest" description="Disordered" evidence="5">
    <location>
        <begin position="254"/>
        <end position="276"/>
    </location>
</feature>
<dbReference type="Pfam" id="PF00753">
    <property type="entry name" value="Lactamase_B"/>
    <property type="match status" value="1"/>
</dbReference>
<evidence type="ECO:0000256" key="5">
    <source>
        <dbReference type="SAM" id="MobiDB-lite"/>
    </source>
</evidence>
<feature type="domain" description="HTH cro/C1-type" evidence="6">
    <location>
        <begin position="11"/>
        <end position="65"/>
    </location>
</feature>
<dbReference type="KEGG" id="nli:G3M70_04600"/>
<keyword evidence="4" id="KW-0862">Zinc</keyword>
<dbReference type="PANTHER" id="PTHR46233">
    <property type="entry name" value="HYDROXYACYLGLUTATHIONE HYDROLASE GLOC"/>
    <property type="match status" value="1"/>
</dbReference>